<dbReference type="EMBL" id="JAUSUG010000033">
    <property type="protein sequence ID" value="MDQ0257739.1"/>
    <property type="molecule type" value="Genomic_DNA"/>
</dbReference>
<sequence length="42" mass="4948">MASLSKKWMNYTEEISNGVIQAIRKKEKELTVGQLEPWEQRP</sequence>
<name>A0ABU0A3S1_9BACI</name>
<accession>A0ABU0A3S1</accession>
<dbReference type="Proteomes" id="UP001230005">
    <property type="component" value="Unassembled WGS sequence"/>
</dbReference>
<evidence type="ECO:0000313" key="2">
    <source>
        <dbReference type="Proteomes" id="UP001230005"/>
    </source>
</evidence>
<dbReference type="RefSeq" id="WP_307331942.1">
    <property type="nucleotide sequence ID" value="NZ_JAUSUG010000033.1"/>
</dbReference>
<evidence type="ECO:0000313" key="1">
    <source>
        <dbReference type="EMBL" id="MDQ0257739.1"/>
    </source>
</evidence>
<reference evidence="1 2" key="1">
    <citation type="submission" date="2023-07" db="EMBL/GenBank/DDBJ databases">
        <title>Genomic Encyclopedia of Type Strains, Phase IV (KMG-IV): sequencing the most valuable type-strain genomes for metagenomic binning, comparative biology and taxonomic classification.</title>
        <authorList>
            <person name="Goeker M."/>
        </authorList>
    </citation>
    <scope>NUCLEOTIDE SEQUENCE [LARGE SCALE GENOMIC DNA]</scope>
    <source>
        <strain evidence="1 2">DSM 9768</strain>
    </source>
</reference>
<keyword evidence="2" id="KW-1185">Reference proteome</keyword>
<comment type="caution">
    <text evidence="1">The sequence shown here is derived from an EMBL/GenBank/DDBJ whole genome shotgun (WGS) entry which is preliminary data.</text>
</comment>
<proteinExistence type="predicted"/>
<gene>
    <name evidence="1" type="ORF">J2S74_005201</name>
</gene>
<organism evidence="1 2">
    <name type="scientific">Evansella vedderi</name>
    <dbReference type="NCBI Taxonomy" id="38282"/>
    <lineage>
        <taxon>Bacteria</taxon>
        <taxon>Bacillati</taxon>
        <taxon>Bacillota</taxon>
        <taxon>Bacilli</taxon>
        <taxon>Bacillales</taxon>
        <taxon>Bacillaceae</taxon>
        <taxon>Evansella</taxon>
    </lineage>
</organism>
<protein>
    <submittedName>
        <fullName evidence="1">Uncharacterized protein</fullName>
    </submittedName>
</protein>